<feature type="transmembrane region" description="Helical" evidence="10">
    <location>
        <begin position="226"/>
        <end position="242"/>
    </location>
</feature>
<dbReference type="EMBL" id="HBHQ01025894">
    <property type="protein sequence ID" value="CAD9825661.1"/>
    <property type="molecule type" value="Transcribed_RNA"/>
</dbReference>
<evidence type="ECO:0000256" key="4">
    <source>
        <dbReference type="ARBA" id="ARBA00022676"/>
    </source>
</evidence>
<comment type="pathway">
    <text evidence="2 10">Protein modification; protein glycosylation.</text>
</comment>
<protein>
    <recommendedName>
        <fullName evidence="10">Alpha-1,3-glucosyltransferase</fullName>
        <ecNumber evidence="10">2.4.1.-</ecNumber>
    </recommendedName>
</protein>
<feature type="transmembrane region" description="Helical" evidence="10">
    <location>
        <begin position="116"/>
        <end position="137"/>
    </location>
</feature>
<evidence type="ECO:0000256" key="2">
    <source>
        <dbReference type="ARBA" id="ARBA00004922"/>
    </source>
</evidence>
<dbReference type="EC" id="2.4.1.-" evidence="10"/>
<name>A0A7S2UNV3_9STRA</name>
<organism evidence="12">
    <name type="scientific">Attheya septentrionalis</name>
    <dbReference type="NCBI Taxonomy" id="420275"/>
    <lineage>
        <taxon>Eukaryota</taxon>
        <taxon>Sar</taxon>
        <taxon>Stramenopiles</taxon>
        <taxon>Ochrophyta</taxon>
        <taxon>Bacillariophyta</taxon>
        <taxon>Coscinodiscophyceae</taxon>
        <taxon>Chaetocerotophycidae</taxon>
        <taxon>Chaetocerotales</taxon>
        <taxon>Attheyaceae</taxon>
        <taxon>Attheya</taxon>
    </lineage>
</organism>
<feature type="transmembrane region" description="Helical" evidence="10">
    <location>
        <begin position="443"/>
        <end position="461"/>
    </location>
</feature>
<feature type="chain" id="PRO_5031135793" description="Alpha-1,3-glucosyltransferase" evidence="11">
    <location>
        <begin position="27"/>
        <end position="551"/>
    </location>
</feature>
<dbReference type="InterPro" id="IPR004856">
    <property type="entry name" value="Glyco_trans_ALG6/ALG8"/>
</dbReference>
<evidence type="ECO:0000256" key="3">
    <source>
        <dbReference type="ARBA" id="ARBA00008715"/>
    </source>
</evidence>
<keyword evidence="8 10" id="KW-1133">Transmembrane helix</keyword>
<keyword evidence="4 10" id="KW-0328">Glycosyltransferase</keyword>
<gene>
    <name evidence="12" type="ORF">ASEP1449_LOCUS17495</name>
</gene>
<evidence type="ECO:0000256" key="7">
    <source>
        <dbReference type="ARBA" id="ARBA00022824"/>
    </source>
</evidence>
<feature type="transmembrane region" description="Helical" evidence="10">
    <location>
        <begin position="342"/>
        <end position="363"/>
    </location>
</feature>
<dbReference type="Pfam" id="PF03155">
    <property type="entry name" value="Alg6_Alg8"/>
    <property type="match status" value="1"/>
</dbReference>
<evidence type="ECO:0000256" key="10">
    <source>
        <dbReference type="RuleBase" id="RU363110"/>
    </source>
</evidence>
<feature type="transmembrane region" description="Helical" evidence="10">
    <location>
        <begin position="263"/>
        <end position="281"/>
    </location>
</feature>
<keyword evidence="9 10" id="KW-0472">Membrane</keyword>
<evidence type="ECO:0000313" key="12">
    <source>
        <dbReference type="EMBL" id="CAD9825661.1"/>
    </source>
</evidence>
<keyword evidence="5 10" id="KW-0808">Transferase</keyword>
<dbReference type="GO" id="GO:0005789">
    <property type="term" value="C:endoplasmic reticulum membrane"/>
    <property type="evidence" value="ECO:0007669"/>
    <property type="project" value="UniProtKB-SubCell"/>
</dbReference>
<feature type="transmembrane region" description="Helical" evidence="10">
    <location>
        <begin position="417"/>
        <end position="436"/>
    </location>
</feature>
<evidence type="ECO:0000256" key="8">
    <source>
        <dbReference type="ARBA" id="ARBA00022989"/>
    </source>
</evidence>
<reference evidence="12" key="1">
    <citation type="submission" date="2021-01" db="EMBL/GenBank/DDBJ databases">
        <authorList>
            <person name="Corre E."/>
            <person name="Pelletier E."/>
            <person name="Niang G."/>
            <person name="Scheremetjew M."/>
            <person name="Finn R."/>
            <person name="Kale V."/>
            <person name="Holt S."/>
            <person name="Cochrane G."/>
            <person name="Meng A."/>
            <person name="Brown T."/>
            <person name="Cohen L."/>
        </authorList>
    </citation>
    <scope>NUCLEOTIDE SEQUENCE</scope>
    <source>
        <strain evidence="12">CCMP2084</strain>
    </source>
</reference>
<accession>A0A7S2UNV3</accession>
<feature type="transmembrane region" description="Helical" evidence="10">
    <location>
        <begin position="481"/>
        <end position="500"/>
    </location>
</feature>
<comment type="subcellular location">
    <subcellularLocation>
        <location evidence="1 10">Endoplasmic reticulum membrane</location>
        <topology evidence="1 10">Multi-pass membrane protein</topology>
    </subcellularLocation>
</comment>
<dbReference type="UniPathway" id="UPA00378"/>
<evidence type="ECO:0000256" key="6">
    <source>
        <dbReference type="ARBA" id="ARBA00022692"/>
    </source>
</evidence>
<proteinExistence type="inferred from homology"/>
<dbReference type="AlphaFoldDB" id="A0A7S2UNV3"/>
<dbReference type="PANTHER" id="PTHR12413">
    <property type="entry name" value="DOLICHYL GLYCOSYLTRANSFERASE"/>
    <property type="match status" value="1"/>
</dbReference>
<comment type="similarity">
    <text evidence="3 10">Belongs to the ALG6/ALG8 glucosyltransferase family.</text>
</comment>
<evidence type="ECO:0000256" key="1">
    <source>
        <dbReference type="ARBA" id="ARBA00004477"/>
    </source>
</evidence>
<evidence type="ECO:0000256" key="11">
    <source>
        <dbReference type="SAM" id="SignalP"/>
    </source>
</evidence>
<feature type="transmembrane region" description="Helical" evidence="10">
    <location>
        <begin position="149"/>
        <end position="167"/>
    </location>
</feature>
<feature type="signal peptide" evidence="11">
    <location>
        <begin position="1"/>
        <end position="26"/>
    </location>
</feature>
<feature type="transmembrane region" description="Helical" evidence="10">
    <location>
        <begin position="512"/>
        <end position="534"/>
    </location>
</feature>
<keyword evidence="6 10" id="KW-0812">Transmembrane</keyword>
<evidence type="ECO:0000256" key="9">
    <source>
        <dbReference type="ARBA" id="ARBA00023136"/>
    </source>
</evidence>
<sequence>MSEGRERTSLVPLVLWSATLLRTLVGFQPHSGQDNYHGKSDGYGGDYEAQRHWMELTWHLPIADWYRYDLQYWGLDYPPLTAYVSYVCGAASEWLVGPETVELFGSRGYEDPIHKAFMRGTVLALDVMIYYSAVYVVSKRLGNNESERLWILILALMQPAIILIDHGHFQYNTVSMGLALWSFHFMTKGFDDKTRVKTDNDVGHFSNCVAGSIFFCLALNFKQMTLYYAPAVFAYLLGRCFVRQNIVTDMKRSTVNGQVVKRFAALGVTVILTFLALWWPFVVYTSSYDGNASVSHRLLHIVGRIFPFQRGLFEGKVSNLWCTLSIKPVSIRRRLPEDIQPLIALAVTFLLILPACIKLFFVGRDGASQRKTCNAHLKTLLWGSMSTSLSFFLASFQVHEKSILITLAPASLLIEDATTFVSLLSVVSVWTLWPLIQTDRLQVAYVACTVIFLLLLILRRISIPEKTVTGDSLESYSWGKAIAFAFSTVMIGLHVLEICISPPAKLPDLFPVLWSIFGCGYFCLAWCMTCWRLFSTDMIQMEPMKHTKKAQ</sequence>
<dbReference type="PANTHER" id="PTHR12413:SF1">
    <property type="entry name" value="DOLICHYL PYROPHOSPHATE MAN9GLCNAC2 ALPHA-1,3-GLUCOSYLTRANSFERASE"/>
    <property type="match status" value="1"/>
</dbReference>
<dbReference type="GO" id="GO:0042281">
    <property type="term" value="F:dolichyl pyrophosphate Man9GlcNAc2 alpha-1,3-glucosyltransferase activity"/>
    <property type="evidence" value="ECO:0007669"/>
    <property type="project" value="TreeGrafter"/>
</dbReference>
<keyword evidence="11" id="KW-0732">Signal</keyword>
<keyword evidence="7 10" id="KW-0256">Endoplasmic reticulum</keyword>
<evidence type="ECO:0000256" key="5">
    <source>
        <dbReference type="ARBA" id="ARBA00022679"/>
    </source>
</evidence>